<keyword evidence="3" id="KW-1185">Reference proteome</keyword>
<evidence type="ECO:0000313" key="3">
    <source>
        <dbReference type="Proteomes" id="UP000736672"/>
    </source>
</evidence>
<evidence type="ECO:0000313" key="2">
    <source>
        <dbReference type="EMBL" id="KAH7271055.1"/>
    </source>
</evidence>
<gene>
    <name evidence="2" type="ORF">B0J15DRAFT_522102</name>
</gene>
<reference evidence="2" key="1">
    <citation type="journal article" date="2021" name="Nat. Commun.">
        <title>Genetic determinants of endophytism in the Arabidopsis root mycobiome.</title>
        <authorList>
            <person name="Mesny F."/>
            <person name="Miyauchi S."/>
            <person name="Thiergart T."/>
            <person name="Pickel B."/>
            <person name="Atanasova L."/>
            <person name="Karlsson M."/>
            <person name="Huettel B."/>
            <person name="Barry K.W."/>
            <person name="Haridas S."/>
            <person name="Chen C."/>
            <person name="Bauer D."/>
            <person name="Andreopoulos W."/>
            <person name="Pangilinan J."/>
            <person name="LaButti K."/>
            <person name="Riley R."/>
            <person name="Lipzen A."/>
            <person name="Clum A."/>
            <person name="Drula E."/>
            <person name="Henrissat B."/>
            <person name="Kohler A."/>
            <person name="Grigoriev I.V."/>
            <person name="Martin F.M."/>
            <person name="Hacquard S."/>
        </authorList>
    </citation>
    <scope>NUCLEOTIDE SEQUENCE</scope>
    <source>
        <strain evidence="2">FSSC 5 MPI-SDFR-AT-0091</strain>
    </source>
</reference>
<sequence>MSTTEEAKADKEEFTLDEYMPGYLGDTEVSQTRAPEVRILRPEQLMAWEKCRLNDLAEAWLGVKLQFKRKEVTLTLESRNELLQVVFEYWHTGSTQGTAKPTLRRGKIREASFHAGEWSKDLSLEAEDSDEDSRGGSENGGEKSPNNKRKREEECDKEEPAQKLTKRQESRL</sequence>
<feature type="region of interest" description="Disordered" evidence="1">
    <location>
        <begin position="119"/>
        <end position="172"/>
    </location>
</feature>
<organism evidence="2 3">
    <name type="scientific">Fusarium solani</name>
    <name type="common">Filamentous fungus</name>
    <dbReference type="NCBI Taxonomy" id="169388"/>
    <lineage>
        <taxon>Eukaryota</taxon>
        <taxon>Fungi</taxon>
        <taxon>Dikarya</taxon>
        <taxon>Ascomycota</taxon>
        <taxon>Pezizomycotina</taxon>
        <taxon>Sordariomycetes</taxon>
        <taxon>Hypocreomycetidae</taxon>
        <taxon>Hypocreales</taxon>
        <taxon>Nectriaceae</taxon>
        <taxon>Fusarium</taxon>
        <taxon>Fusarium solani species complex</taxon>
    </lineage>
</organism>
<proteinExistence type="predicted"/>
<dbReference type="OrthoDB" id="10611649at2759"/>
<dbReference type="AlphaFoldDB" id="A0A9P9KZ83"/>
<feature type="compositionally biased region" description="Basic and acidic residues" evidence="1">
    <location>
        <begin position="150"/>
        <end position="172"/>
    </location>
</feature>
<comment type="caution">
    <text evidence="2">The sequence shown here is derived from an EMBL/GenBank/DDBJ whole genome shotgun (WGS) entry which is preliminary data.</text>
</comment>
<protein>
    <submittedName>
        <fullName evidence="2">Uncharacterized protein</fullName>
    </submittedName>
</protein>
<name>A0A9P9KZ83_FUSSL</name>
<dbReference type="Proteomes" id="UP000736672">
    <property type="component" value="Unassembled WGS sequence"/>
</dbReference>
<evidence type="ECO:0000256" key="1">
    <source>
        <dbReference type="SAM" id="MobiDB-lite"/>
    </source>
</evidence>
<accession>A0A9P9KZ83</accession>
<dbReference type="EMBL" id="JAGTJS010000004">
    <property type="protein sequence ID" value="KAH7271055.1"/>
    <property type="molecule type" value="Genomic_DNA"/>
</dbReference>